<reference evidence="1 2" key="1">
    <citation type="journal article" date="2019" name="Appl. Environ. Microbiol.">
        <title>Genetic determinants of hydroxycinnamic acid metabolism in heterofermentative lactobacilli.</title>
        <authorList>
            <person name="Gaur G."/>
            <person name="Oh J.H."/>
            <person name="Filannino P."/>
            <person name="Gobbetti M."/>
            <person name="van Pijkeren J.P."/>
            <person name="Ganzle M.G."/>
        </authorList>
    </citation>
    <scope>NUCLEOTIDE SEQUENCE [LARGE SCALE GENOMIC DNA]</scope>
    <source>
        <strain evidence="1 2">C5</strain>
    </source>
</reference>
<accession>A0A6N9I4B8</accession>
<comment type="caution">
    <text evidence="1">The sequence shown here is derived from an EMBL/GenBank/DDBJ whole genome shotgun (WGS) entry which is preliminary data.</text>
</comment>
<name>A0A6N9I4B8_9LACO</name>
<sequence>MRRELFELTKTKLANRPKQIIDLNQWLFVTINTAKAMIDNTAKSQFAYLNHFIKCDTTREIQYLFDKIQGKFGSLNFSKRYSPNYLYLCSLVANFPPMNLSAENQKLISAFIGFNDYLLYGI</sequence>
<gene>
    <name evidence="1" type="ORF">GB993_06560</name>
</gene>
<evidence type="ECO:0000313" key="1">
    <source>
        <dbReference type="EMBL" id="MYV17163.1"/>
    </source>
</evidence>
<dbReference type="AlphaFoldDB" id="A0A6N9I4B8"/>
<dbReference type="RefSeq" id="WP_161003583.1">
    <property type="nucleotide sequence ID" value="NZ_WEZQ01000010.1"/>
</dbReference>
<dbReference type="OrthoDB" id="2312662at2"/>
<dbReference type="EMBL" id="WEZQ01000010">
    <property type="protein sequence ID" value="MYV17163.1"/>
    <property type="molecule type" value="Genomic_DNA"/>
</dbReference>
<proteinExistence type="predicted"/>
<protein>
    <submittedName>
        <fullName evidence="1">Uncharacterized protein</fullName>
    </submittedName>
</protein>
<dbReference type="Proteomes" id="UP000449209">
    <property type="component" value="Unassembled WGS sequence"/>
</dbReference>
<organism evidence="1 2">
    <name type="scientific">Furfurilactobacillus milii</name>
    <dbReference type="NCBI Taxonomy" id="2888272"/>
    <lineage>
        <taxon>Bacteria</taxon>
        <taxon>Bacillati</taxon>
        <taxon>Bacillota</taxon>
        <taxon>Bacilli</taxon>
        <taxon>Lactobacillales</taxon>
        <taxon>Lactobacillaceae</taxon>
        <taxon>Furfurilactobacillus</taxon>
    </lineage>
</organism>
<evidence type="ECO:0000313" key="2">
    <source>
        <dbReference type="Proteomes" id="UP000449209"/>
    </source>
</evidence>